<name>A0A811ZH77_NYCPR</name>
<reference evidence="5" key="1">
    <citation type="submission" date="2020-12" db="EMBL/GenBank/DDBJ databases">
        <authorList>
            <consortium name="Molecular Ecology Group"/>
        </authorList>
    </citation>
    <scope>NUCLEOTIDE SEQUENCE</scope>
    <source>
        <strain evidence="5">TBG_1078</strain>
    </source>
</reference>
<dbReference type="EMBL" id="CAJHUB010000711">
    <property type="protein sequence ID" value="CAD7679330.1"/>
    <property type="molecule type" value="Genomic_DNA"/>
</dbReference>
<keyword evidence="1" id="KW-0344">Guanine-nucleotide releasing factor</keyword>
<protein>
    <submittedName>
        <fullName evidence="5">(raccoon dog) hypothetical protein</fullName>
    </submittedName>
</protein>
<feature type="region of interest" description="Disordered" evidence="2">
    <location>
        <begin position="199"/>
        <end position="227"/>
    </location>
</feature>
<dbReference type="EMBL" id="CAJHUB010000765">
    <property type="protein sequence ID" value="CAD7688188.1"/>
    <property type="molecule type" value="Genomic_DNA"/>
</dbReference>
<dbReference type="GO" id="GO:0007265">
    <property type="term" value="P:Ras protein signal transduction"/>
    <property type="evidence" value="ECO:0007669"/>
    <property type="project" value="TreeGrafter"/>
</dbReference>
<accession>A0A811ZH77</accession>
<dbReference type="PANTHER" id="PTHR23113:SF35">
    <property type="entry name" value="RAL GUANINE NUCLEOTIDE DISSOCIATION STIMULATOR"/>
    <property type="match status" value="1"/>
</dbReference>
<keyword evidence="6" id="KW-1185">Reference proteome</keyword>
<dbReference type="InterPro" id="IPR008937">
    <property type="entry name" value="Ras-like_GEF"/>
</dbReference>
<evidence type="ECO:0000313" key="6">
    <source>
        <dbReference type="Proteomes" id="UP000645828"/>
    </source>
</evidence>
<feature type="domain" description="Ras-GEF" evidence="3">
    <location>
        <begin position="303"/>
        <end position="365"/>
    </location>
</feature>
<evidence type="ECO:0000256" key="2">
    <source>
        <dbReference type="SAM" id="MobiDB-lite"/>
    </source>
</evidence>
<organism evidence="5 6">
    <name type="scientific">Nyctereutes procyonoides</name>
    <name type="common">Raccoon dog</name>
    <name type="synonym">Canis procyonoides</name>
    <dbReference type="NCBI Taxonomy" id="34880"/>
    <lineage>
        <taxon>Eukaryota</taxon>
        <taxon>Metazoa</taxon>
        <taxon>Chordata</taxon>
        <taxon>Craniata</taxon>
        <taxon>Vertebrata</taxon>
        <taxon>Euteleostomi</taxon>
        <taxon>Mammalia</taxon>
        <taxon>Eutheria</taxon>
        <taxon>Laurasiatheria</taxon>
        <taxon>Carnivora</taxon>
        <taxon>Caniformia</taxon>
        <taxon>Canidae</taxon>
        <taxon>Nyctereutes</taxon>
    </lineage>
</organism>
<dbReference type="SUPFAM" id="SSF48366">
    <property type="entry name" value="Ras GEF"/>
    <property type="match status" value="1"/>
</dbReference>
<evidence type="ECO:0000313" key="4">
    <source>
        <dbReference type="EMBL" id="CAD7679330.1"/>
    </source>
</evidence>
<dbReference type="GO" id="GO:0005886">
    <property type="term" value="C:plasma membrane"/>
    <property type="evidence" value="ECO:0007669"/>
    <property type="project" value="TreeGrafter"/>
</dbReference>
<evidence type="ECO:0000259" key="3">
    <source>
        <dbReference type="Pfam" id="PF00617"/>
    </source>
</evidence>
<dbReference type="Pfam" id="PF00617">
    <property type="entry name" value="RasGEF"/>
    <property type="match status" value="1"/>
</dbReference>
<dbReference type="PANTHER" id="PTHR23113">
    <property type="entry name" value="GUANINE NUCLEOTIDE EXCHANGE FACTOR"/>
    <property type="match status" value="1"/>
</dbReference>
<evidence type="ECO:0000313" key="5">
    <source>
        <dbReference type="EMBL" id="CAD7688188.1"/>
    </source>
</evidence>
<proteinExistence type="predicted"/>
<gene>
    <name evidence="4" type="ORF">NYPRO_LOCUS12129</name>
    <name evidence="5" type="ORF">NYPRO_LOCUS20981</name>
</gene>
<dbReference type="InterPro" id="IPR023578">
    <property type="entry name" value="Ras_GEF_dom_sf"/>
</dbReference>
<comment type="caution">
    <text evidence="5">The sequence shown here is derived from an EMBL/GenBank/DDBJ whole genome shotgun (WGS) entry which is preliminary data.</text>
</comment>
<dbReference type="GO" id="GO:0005085">
    <property type="term" value="F:guanyl-nucleotide exchange factor activity"/>
    <property type="evidence" value="ECO:0007669"/>
    <property type="project" value="UniProtKB-KW"/>
</dbReference>
<dbReference type="AlphaFoldDB" id="A0A811ZH77"/>
<dbReference type="InterPro" id="IPR001895">
    <property type="entry name" value="RASGEF_cat_dom"/>
</dbReference>
<dbReference type="Proteomes" id="UP000645828">
    <property type="component" value="Unassembled WGS sequence"/>
</dbReference>
<evidence type="ECO:0000256" key="1">
    <source>
        <dbReference type="ARBA" id="ARBA00022658"/>
    </source>
</evidence>
<dbReference type="Gene3D" id="1.10.840.10">
    <property type="entry name" value="Ras guanine-nucleotide exchange factors catalytic domain"/>
    <property type="match status" value="1"/>
</dbReference>
<dbReference type="InterPro" id="IPR036964">
    <property type="entry name" value="RASGEF_cat_dom_sf"/>
</dbReference>
<sequence>MSREDPNVSWPCIYGALYLQSCTQEILEEMVCGFNYSNSLDHDWAHQANKEQCCSRGENGKRESTLIPGEAYTLLTLKEGTMENFIQSLVPSFQDRNLSKISCMYQVFTTVQQVLSQHTLSPTLGTWLDQKLQDTWQSLHCACFEVKGACVHVKLHDWDLKCHAPLTLMPRELLQLTEAEAQSEGPPMEIETPLALFQPSSHVSEPASPPSAVPDLEQGLTSSSPCVPGPELQSVRPLAFLGIVTPALNTETEPTPAPEATCTWCVTPEHQLHEEKPGLMYFPPKLVADAVSKGAALLGAACQCLGSIWSKRNKPGNEHLACTVHATITQFNSMANCVISTCLVNPSMTAQDRAMVVEHCIKVAKGSYYPPDSSFSSLPMPLKSCRTTPPCLPSSALQSASVHCLKNTWAKVSRKSFQQFQKLRTEDNPQSRKLLIQVAGKVPPQWAELGNVCIYI</sequence>